<dbReference type="SUPFAM" id="SSF47233">
    <property type="entry name" value="Bacterial GAP domain"/>
    <property type="match status" value="1"/>
</dbReference>
<feature type="domain" description="YopE N-terminal" evidence="11">
    <location>
        <begin position="1"/>
        <end position="126"/>
    </location>
</feature>
<dbReference type="EMBL" id="CP000311">
    <property type="protein sequence ID" value="ABG16295.1"/>
    <property type="molecule type" value="Genomic_DNA"/>
</dbReference>
<evidence type="ECO:0000259" key="10">
    <source>
        <dbReference type="Pfam" id="PF03545"/>
    </source>
</evidence>
<dbReference type="InterPro" id="IPR003537">
    <property type="entry name" value="YopE-like"/>
</dbReference>
<dbReference type="SUPFAM" id="SSF69635">
    <property type="entry name" value="Type III secretory system chaperone-like"/>
    <property type="match status" value="1"/>
</dbReference>
<dbReference type="KEGG" id="ypa:YPA_CD0051"/>
<dbReference type="CDD" id="cd00219">
    <property type="entry name" value="ToxGAP"/>
    <property type="match status" value="1"/>
</dbReference>
<comment type="function">
    <text evidence="6">Essential virulence determinant; cytotoxic effector, involved in resistance to phagocytosis.</text>
</comment>
<dbReference type="GO" id="GO:0005096">
    <property type="term" value="F:GTPase activator activity"/>
    <property type="evidence" value="ECO:0007669"/>
    <property type="project" value="UniProtKB-KW"/>
</dbReference>
<feature type="compositionally biased region" description="Low complexity" evidence="9">
    <location>
        <begin position="8"/>
        <end position="32"/>
    </location>
</feature>
<reference evidence="12 13" key="1">
    <citation type="journal article" date="2006" name="J. Bacteriol.">
        <title>Complete genome sequence of Yersinia pestis strains Antiqua and Nepal516: evidence of gene reduction in an emerging pathogen.</title>
        <authorList>
            <person name="Chain P.S."/>
            <person name="Hu P."/>
            <person name="Malfatti S.A."/>
            <person name="Radnedge L."/>
            <person name="Larimer F."/>
            <person name="Vergez L.M."/>
            <person name="Worsham P."/>
            <person name="Chu M.C."/>
            <person name="Andersen G.L."/>
        </authorList>
    </citation>
    <scope>NUCLEOTIDE SEQUENCE [LARGE SCALE GENOMIC DNA]</scope>
    <source>
        <strain evidence="12 13">Antiqua</strain>
        <plasmid evidence="12 13">pCD</plasmid>
    </source>
</reference>
<comment type="similarity">
    <text evidence="7">Belongs to the YopE family.</text>
</comment>
<dbReference type="GO" id="GO:0009279">
    <property type="term" value="C:cell outer membrane"/>
    <property type="evidence" value="ECO:0007669"/>
    <property type="project" value="UniProtKB-SubCell"/>
</dbReference>
<dbReference type="Gene3D" id="1.20.120.260">
    <property type="entry name" value="Virulence factor YopE uncharacterised domain"/>
    <property type="match status" value="1"/>
</dbReference>
<evidence type="ECO:0000313" key="13">
    <source>
        <dbReference type="Proteomes" id="UP000001971"/>
    </source>
</evidence>
<evidence type="ECO:0000256" key="9">
    <source>
        <dbReference type="SAM" id="MobiDB-lite"/>
    </source>
</evidence>
<keyword evidence="4" id="KW-0472">Membrane</keyword>
<keyword evidence="5" id="KW-0998">Cell outer membrane</keyword>
<feature type="region of interest" description="Disordered" evidence="9">
    <location>
        <begin position="1"/>
        <end position="37"/>
    </location>
</feature>
<evidence type="ECO:0000256" key="7">
    <source>
        <dbReference type="ARBA" id="ARBA00060875"/>
    </source>
</evidence>
<name>A0A0H2YCZ0_YERPA</name>
<comment type="subcellular location">
    <subcellularLocation>
        <location evidence="1">Cell outer membrane</location>
    </subcellularLocation>
</comment>
<dbReference type="SMR" id="A0A0H2YCZ0"/>
<keyword evidence="3" id="KW-0843">Virulence</keyword>
<dbReference type="AlphaFoldDB" id="A0A0H2YCZ0"/>
<evidence type="ECO:0000256" key="4">
    <source>
        <dbReference type="ARBA" id="ARBA00023136"/>
    </source>
</evidence>
<dbReference type="InterPro" id="IPR014773">
    <property type="entry name" value="YopE_GAP_dom"/>
</dbReference>
<dbReference type="InterPro" id="IPR015110">
    <property type="entry name" value="YopE_N_dom"/>
</dbReference>
<dbReference type="RefSeq" id="WP_002229754.1">
    <property type="nucleotide sequence ID" value="NC_008122.1"/>
</dbReference>
<dbReference type="PRINTS" id="PR01372">
    <property type="entry name" value="YERSINIAYOPE"/>
</dbReference>
<organism evidence="12 13">
    <name type="scientific">Yersinia pestis bv. Antiqua (strain Antiqua)</name>
    <dbReference type="NCBI Taxonomy" id="360102"/>
    <lineage>
        <taxon>Bacteria</taxon>
        <taxon>Pseudomonadati</taxon>
        <taxon>Pseudomonadota</taxon>
        <taxon>Gammaproteobacteria</taxon>
        <taxon>Enterobacterales</taxon>
        <taxon>Yersiniaceae</taxon>
        <taxon>Yersinia</taxon>
    </lineage>
</organism>
<dbReference type="Proteomes" id="UP000001971">
    <property type="component" value="Plasmid pCD"/>
</dbReference>
<geneLocation type="plasmid" evidence="12 13">
    <name>pCD</name>
</geneLocation>
<keyword evidence="2" id="KW-0343">GTPase activation</keyword>
<evidence type="ECO:0000256" key="8">
    <source>
        <dbReference type="ARBA" id="ARBA00070990"/>
    </source>
</evidence>
<sequence length="219" mass="22987" precursor="true">MKISSFISTSLPLPTSVSGSSSVGEMSGRSVSQQTSDQYANNLAGRTESPQGSSLASRIIERLSSVAHSVIGFIQRMFSEGSHKPVVTPAPTPAQMPSPTSFSDSIKQLAAETLPKYMQQLNSLDAEMLQKNHDQFATGSGPLRGSITQCQGLMQFCGGELQAEASAILNTPVCGIPFSQWGTIGGAASAYVASGVDLTQAANEIKGLAQQMQKLLSLM</sequence>
<accession>A0A0H2YCZ0</accession>
<evidence type="ECO:0000256" key="1">
    <source>
        <dbReference type="ARBA" id="ARBA00004442"/>
    </source>
</evidence>
<dbReference type="GO" id="GO:0050765">
    <property type="term" value="P:negative regulation of phagocytosis"/>
    <property type="evidence" value="ECO:0007669"/>
    <property type="project" value="InterPro"/>
</dbReference>
<dbReference type="Pfam" id="PF03545">
    <property type="entry name" value="YopE"/>
    <property type="match status" value="1"/>
</dbReference>
<dbReference type="Pfam" id="PF09020">
    <property type="entry name" value="YopE_N"/>
    <property type="match status" value="1"/>
</dbReference>
<evidence type="ECO:0000256" key="3">
    <source>
        <dbReference type="ARBA" id="ARBA00023026"/>
    </source>
</evidence>
<dbReference type="FunFam" id="1.20.120.260:FF:000001">
    <property type="entry name" value="Outer membrane virulence protein YopE"/>
    <property type="match status" value="1"/>
</dbReference>
<feature type="domain" description="Virulence factor YopE GAP" evidence="10">
    <location>
        <begin position="127"/>
        <end position="195"/>
    </location>
</feature>
<evidence type="ECO:0000256" key="2">
    <source>
        <dbReference type="ARBA" id="ARBA00022468"/>
    </source>
</evidence>
<dbReference type="InterPro" id="IPR037168">
    <property type="entry name" value="YopE_GAP_dom_sf"/>
</dbReference>
<proteinExistence type="inferred from homology"/>
<keyword evidence="12" id="KW-0614">Plasmid</keyword>
<gene>
    <name evidence="12" type="ordered locus">YPA_CD0051</name>
</gene>
<evidence type="ECO:0000313" key="12">
    <source>
        <dbReference type="EMBL" id="ABG16295.1"/>
    </source>
</evidence>
<evidence type="ECO:0000256" key="5">
    <source>
        <dbReference type="ARBA" id="ARBA00023237"/>
    </source>
</evidence>
<evidence type="ECO:0000256" key="6">
    <source>
        <dbReference type="ARBA" id="ARBA00057486"/>
    </source>
</evidence>
<protein>
    <recommendedName>
        <fullName evidence="8">Outer membrane virulence protein YopE</fullName>
    </recommendedName>
</protein>
<evidence type="ECO:0000259" key="11">
    <source>
        <dbReference type="Pfam" id="PF09020"/>
    </source>
</evidence>